<comment type="similarity">
    <text evidence="14">Belongs to the DHBP synthase family.</text>
</comment>
<keyword evidence="11 14" id="KW-0460">Magnesium</keyword>
<feature type="binding site" evidence="14">
    <location>
        <position position="50"/>
    </location>
    <ligand>
        <name>D-ribulose 5-phosphate</name>
        <dbReference type="ChEBI" id="CHEBI:58121"/>
    </ligand>
</feature>
<evidence type="ECO:0000256" key="5">
    <source>
        <dbReference type="ARBA" id="ARBA00005520"/>
    </source>
</evidence>
<dbReference type="GO" id="GO:0008686">
    <property type="term" value="F:3,4-dihydroxy-2-butanone-4-phosphate synthase activity"/>
    <property type="evidence" value="ECO:0007669"/>
    <property type="project" value="UniProtKB-UniRule"/>
</dbReference>
<feature type="binding site" evidence="14">
    <location>
        <position position="161"/>
    </location>
    <ligand>
        <name>Mg(2+)</name>
        <dbReference type="ChEBI" id="CHEBI:18420"/>
        <label>2</label>
    </ligand>
</feature>
<evidence type="ECO:0000256" key="12">
    <source>
        <dbReference type="ARBA" id="ARBA00023211"/>
    </source>
</evidence>
<feature type="binding site" evidence="14">
    <location>
        <begin position="158"/>
        <end position="162"/>
    </location>
    <ligand>
        <name>D-ribulose 5-phosphate</name>
        <dbReference type="ChEBI" id="CHEBI:58121"/>
    </ligand>
</feature>
<dbReference type="GO" id="GO:0003935">
    <property type="term" value="F:GTP cyclohydrolase II activity"/>
    <property type="evidence" value="ECO:0007669"/>
    <property type="project" value="TreeGrafter"/>
</dbReference>
<keyword evidence="12 14" id="KW-0464">Manganese</keyword>
<dbReference type="HAMAP" id="MF_00180">
    <property type="entry name" value="RibB"/>
    <property type="match status" value="1"/>
</dbReference>
<comment type="caution">
    <text evidence="16">The sequence shown here is derived from an EMBL/GenBank/DDBJ whole genome shotgun (WGS) entry which is preliminary data.</text>
</comment>
<evidence type="ECO:0000313" key="16">
    <source>
        <dbReference type="EMBL" id="RZS69786.1"/>
    </source>
</evidence>
<comment type="catalytic activity">
    <reaction evidence="1 14">
        <text>D-ribulose 5-phosphate = (2S)-2-hydroxy-3-oxobutyl phosphate + formate + H(+)</text>
        <dbReference type="Rhea" id="RHEA:18457"/>
        <dbReference type="ChEBI" id="CHEBI:15378"/>
        <dbReference type="ChEBI" id="CHEBI:15740"/>
        <dbReference type="ChEBI" id="CHEBI:58121"/>
        <dbReference type="ChEBI" id="CHEBI:58830"/>
        <dbReference type="EC" id="4.1.99.12"/>
    </reaction>
</comment>
<dbReference type="UniPathway" id="UPA00275">
    <property type="reaction ID" value="UER00399"/>
</dbReference>
<evidence type="ECO:0000256" key="2">
    <source>
        <dbReference type="ARBA" id="ARBA00001936"/>
    </source>
</evidence>
<evidence type="ECO:0000256" key="9">
    <source>
        <dbReference type="ARBA" id="ARBA00022619"/>
    </source>
</evidence>
<dbReference type="EMBL" id="SGWZ01000003">
    <property type="protein sequence ID" value="RZS69786.1"/>
    <property type="molecule type" value="Genomic_DNA"/>
</dbReference>
<name>A0A4Q7MN51_9BURK</name>
<dbReference type="InterPro" id="IPR032677">
    <property type="entry name" value="GTP_cyclohydro_II"/>
</dbReference>
<feature type="domain" description="GTP cyclohydrolase II" evidence="15">
    <location>
        <begin position="226"/>
        <end position="385"/>
    </location>
</feature>
<comment type="subunit">
    <text evidence="14">Homodimer.</text>
</comment>
<comment type="cofactor">
    <cofactor evidence="14">
        <name>Mg(2+)</name>
        <dbReference type="ChEBI" id="CHEBI:18420"/>
    </cofactor>
    <cofactor evidence="14">
        <name>Mn(2+)</name>
        <dbReference type="ChEBI" id="CHEBI:29035"/>
    </cofactor>
    <text evidence="14">Binds 2 divalent metal cations per subunit. Magnesium or manganese.</text>
</comment>
<organism evidence="16 17">
    <name type="scientific">Kerstersia gyiorum</name>
    <dbReference type="NCBI Taxonomy" id="206506"/>
    <lineage>
        <taxon>Bacteria</taxon>
        <taxon>Pseudomonadati</taxon>
        <taxon>Pseudomonadota</taxon>
        <taxon>Betaproteobacteria</taxon>
        <taxon>Burkholderiales</taxon>
        <taxon>Alcaligenaceae</taxon>
        <taxon>Kerstersia</taxon>
    </lineage>
</organism>
<evidence type="ECO:0000256" key="8">
    <source>
        <dbReference type="ARBA" id="ARBA00018836"/>
    </source>
</evidence>
<evidence type="ECO:0000256" key="1">
    <source>
        <dbReference type="ARBA" id="ARBA00000141"/>
    </source>
</evidence>
<evidence type="ECO:0000259" key="15">
    <source>
        <dbReference type="Pfam" id="PF00925"/>
    </source>
</evidence>
<dbReference type="PANTHER" id="PTHR21327">
    <property type="entry name" value="GTP CYCLOHYDROLASE II-RELATED"/>
    <property type="match status" value="1"/>
</dbReference>
<dbReference type="EC" id="4.1.99.12" evidence="7 14"/>
<dbReference type="SUPFAM" id="SSF142695">
    <property type="entry name" value="RibA-like"/>
    <property type="match status" value="1"/>
</dbReference>
<dbReference type="GeneID" id="99725543"/>
<dbReference type="Proteomes" id="UP000292039">
    <property type="component" value="Unassembled WGS sequence"/>
</dbReference>
<comment type="similarity">
    <text evidence="5">In the N-terminal section; belongs to the DHBP synthase family.</text>
</comment>
<dbReference type="InterPro" id="IPR036144">
    <property type="entry name" value="RibA-like_sf"/>
</dbReference>
<gene>
    <name evidence="14" type="primary">ribB</name>
    <name evidence="16" type="ORF">EV679_2393</name>
</gene>
<dbReference type="NCBIfam" id="NF010626">
    <property type="entry name" value="PRK14019.1"/>
    <property type="match status" value="1"/>
</dbReference>
<feature type="site" description="Essential for catalytic activity" evidence="14">
    <location>
        <position position="144"/>
    </location>
</feature>
<accession>A0A4Q7MN51</accession>
<dbReference type="SUPFAM" id="SSF55821">
    <property type="entry name" value="YrdC/RibB"/>
    <property type="match status" value="1"/>
</dbReference>
<sequence>MSVTQAAGTPAEGTPVEGVTIASVNEIIAELRAGRIVILVDEEDRENEGDLVMAADFVTPEAINFMVTHGRGLVCLTLTEERCEQLGLTMMASRNGTRYGTNFTVSIEAAVGVETGISAYDRARTIQAAVARDARPEDLVQPGHIFPVRAVRGGVLVRAGHTEAGCDLTAMAGLTPAAVICEILKPDGTMARLPDLAVFAREHGLKIGTIADLIQYRNEHESVVQRVAEREVSTPWGRFRAVAYRDTAAGAPHLALVHGDIEAGTETLVRVHEPASVLDVLDGEGGAHSWTVPSALETLRHAKAGVLVLLNCADSADAFFAHAASWQSDEETAPSAPSGDRFDLRTYGIGARILRDLGVSRMRLLARPRKMPSMMAGFGLDITGYDSDPASSSKSEQG</sequence>
<protein>
    <recommendedName>
        <fullName evidence="8 14">3,4-dihydroxy-2-butanone 4-phosphate synthase</fullName>
        <shortName evidence="14">DHBP synthase</shortName>
        <ecNumber evidence="7 14">4.1.99.12</ecNumber>
    </recommendedName>
</protein>
<dbReference type="GO" id="GO:0000287">
    <property type="term" value="F:magnesium ion binding"/>
    <property type="evidence" value="ECO:0007669"/>
    <property type="project" value="UniProtKB-UniRule"/>
</dbReference>
<reference evidence="16 17" key="1">
    <citation type="submission" date="2019-02" db="EMBL/GenBank/DDBJ databases">
        <title>Genomic Encyclopedia of Type Strains, Phase IV (KMG-IV): sequencing the most valuable type-strain genomes for metagenomic binning, comparative biology and taxonomic classification.</title>
        <authorList>
            <person name="Goeker M."/>
        </authorList>
    </citation>
    <scope>NUCLEOTIDE SEQUENCE [LARGE SCALE GENOMIC DNA]</scope>
    <source>
        <strain evidence="16 17">DSM 16618</strain>
    </source>
</reference>
<evidence type="ECO:0000256" key="10">
    <source>
        <dbReference type="ARBA" id="ARBA00022723"/>
    </source>
</evidence>
<evidence type="ECO:0000256" key="13">
    <source>
        <dbReference type="ARBA" id="ARBA00023239"/>
    </source>
</evidence>
<evidence type="ECO:0000313" key="17">
    <source>
        <dbReference type="Proteomes" id="UP000292039"/>
    </source>
</evidence>
<feature type="binding site" evidence="14">
    <location>
        <position position="46"/>
    </location>
    <ligand>
        <name>Mg(2+)</name>
        <dbReference type="ChEBI" id="CHEBI:18420"/>
        <label>1</label>
    </ligand>
</feature>
<dbReference type="PANTHER" id="PTHR21327:SF34">
    <property type="entry name" value="3,4-DIHYDROXY-2-BUTANONE 4-PHOSPHATE SYNTHASE"/>
    <property type="match status" value="1"/>
</dbReference>
<feature type="site" description="Essential for catalytic activity" evidence="14">
    <location>
        <position position="182"/>
    </location>
</feature>
<dbReference type="RefSeq" id="WP_127773243.1">
    <property type="nucleotide sequence ID" value="NZ_CBCSEB010000017.1"/>
</dbReference>
<dbReference type="GO" id="GO:0005829">
    <property type="term" value="C:cytosol"/>
    <property type="evidence" value="ECO:0007669"/>
    <property type="project" value="TreeGrafter"/>
</dbReference>
<dbReference type="Gene3D" id="3.40.50.10990">
    <property type="entry name" value="GTP cyclohydrolase II"/>
    <property type="match status" value="1"/>
</dbReference>
<keyword evidence="10 14" id="KW-0479">Metal-binding</keyword>
<dbReference type="AlphaFoldDB" id="A0A4Q7MN51"/>
<evidence type="ECO:0000256" key="7">
    <source>
        <dbReference type="ARBA" id="ARBA00012153"/>
    </source>
</evidence>
<evidence type="ECO:0000256" key="4">
    <source>
        <dbReference type="ARBA" id="ARBA00004904"/>
    </source>
</evidence>
<dbReference type="GO" id="GO:0009231">
    <property type="term" value="P:riboflavin biosynthetic process"/>
    <property type="evidence" value="ECO:0007669"/>
    <property type="project" value="UniProtKB-UniRule"/>
</dbReference>
<dbReference type="InterPro" id="IPR000422">
    <property type="entry name" value="DHBP_synthase_RibB"/>
</dbReference>
<dbReference type="Pfam" id="PF00926">
    <property type="entry name" value="DHBP_synthase"/>
    <property type="match status" value="1"/>
</dbReference>
<dbReference type="Pfam" id="PF00925">
    <property type="entry name" value="GTP_cyclohydro2"/>
    <property type="match status" value="1"/>
</dbReference>
<dbReference type="NCBIfam" id="TIGR00506">
    <property type="entry name" value="ribB"/>
    <property type="match status" value="1"/>
</dbReference>
<evidence type="ECO:0000256" key="11">
    <source>
        <dbReference type="ARBA" id="ARBA00022842"/>
    </source>
</evidence>
<keyword evidence="16" id="KW-0378">Hydrolase</keyword>
<dbReference type="InterPro" id="IPR017945">
    <property type="entry name" value="DHBP_synth_RibB-like_a/b_dom"/>
</dbReference>
<dbReference type="OrthoDB" id="9793111at2"/>
<feature type="binding site" evidence="14">
    <location>
        <position position="46"/>
    </location>
    <ligand>
        <name>Mg(2+)</name>
        <dbReference type="ChEBI" id="CHEBI:18420"/>
        <label>2</label>
    </ligand>
</feature>
<dbReference type="Gene3D" id="3.90.870.10">
    <property type="entry name" value="DHBP synthase"/>
    <property type="match status" value="1"/>
</dbReference>
<keyword evidence="13 14" id="KW-0456">Lyase</keyword>
<comment type="function">
    <text evidence="3 14">Catalyzes the conversion of D-ribulose 5-phosphate to formate and 3,4-dihydroxy-2-butanone 4-phosphate.</text>
</comment>
<comment type="cofactor">
    <cofactor evidence="2">
        <name>Mn(2+)</name>
        <dbReference type="ChEBI" id="CHEBI:29035"/>
    </cofactor>
</comment>
<dbReference type="FunFam" id="3.90.870.10:FF:000001">
    <property type="entry name" value="Riboflavin biosynthesis protein RibBA"/>
    <property type="match status" value="1"/>
</dbReference>
<dbReference type="GO" id="GO:0030145">
    <property type="term" value="F:manganese ion binding"/>
    <property type="evidence" value="ECO:0007669"/>
    <property type="project" value="UniProtKB-UniRule"/>
</dbReference>
<dbReference type="PIRSF" id="PIRSF001259">
    <property type="entry name" value="RibA"/>
    <property type="match status" value="1"/>
</dbReference>
<evidence type="ECO:0000256" key="3">
    <source>
        <dbReference type="ARBA" id="ARBA00002284"/>
    </source>
</evidence>
<comment type="pathway">
    <text evidence="4 14">Cofactor biosynthesis; riboflavin biosynthesis; 2-hydroxy-3-oxobutyl phosphate from D-ribulose 5-phosphate: step 1/1.</text>
</comment>
<feature type="binding site" evidence="14">
    <location>
        <begin position="45"/>
        <end position="46"/>
    </location>
    <ligand>
        <name>D-ribulose 5-phosphate</name>
        <dbReference type="ChEBI" id="CHEBI:58121"/>
    </ligand>
</feature>
<proteinExistence type="inferred from homology"/>
<evidence type="ECO:0000256" key="6">
    <source>
        <dbReference type="ARBA" id="ARBA00008976"/>
    </source>
</evidence>
<evidence type="ECO:0000256" key="14">
    <source>
        <dbReference type="HAMAP-Rule" id="MF_00180"/>
    </source>
</evidence>
<keyword evidence="9 14" id="KW-0686">Riboflavin biosynthesis</keyword>
<comment type="similarity">
    <text evidence="6">In the C-terminal section; belongs to the GTP cyclohydrolase II family.</text>
</comment>